<dbReference type="Pfam" id="PF13715">
    <property type="entry name" value="CarbopepD_reg_2"/>
    <property type="match status" value="1"/>
</dbReference>
<accession>A0A212TNA3</accession>
<dbReference type="EMBL" id="FYEW01000001">
    <property type="protein sequence ID" value="SNC67518.1"/>
    <property type="molecule type" value="Genomic_DNA"/>
</dbReference>
<dbReference type="Gene3D" id="2.60.40.1120">
    <property type="entry name" value="Carboxypeptidase-like, regulatory domain"/>
    <property type="match status" value="1"/>
</dbReference>
<evidence type="ECO:0000313" key="2">
    <source>
        <dbReference type="EMBL" id="SNC67518.1"/>
    </source>
</evidence>
<evidence type="ECO:0000313" key="3">
    <source>
        <dbReference type="Proteomes" id="UP000198131"/>
    </source>
</evidence>
<dbReference type="SUPFAM" id="SSF49464">
    <property type="entry name" value="Carboxypeptidase regulatory domain-like"/>
    <property type="match status" value="1"/>
</dbReference>
<keyword evidence="1" id="KW-0732">Signal</keyword>
<name>A0A212TNA3_9BACT</name>
<dbReference type="Proteomes" id="UP000198131">
    <property type="component" value="Unassembled WGS sequence"/>
</dbReference>
<protein>
    <submittedName>
        <fullName evidence="2">CarboxypepD_reg-like domain-containing protein</fullName>
    </submittedName>
</protein>
<dbReference type="OrthoDB" id="874107at2"/>
<reference evidence="3" key="1">
    <citation type="submission" date="2017-06" db="EMBL/GenBank/DDBJ databases">
        <authorList>
            <person name="Varghese N."/>
            <person name="Submissions S."/>
        </authorList>
    </citation>
    <scope>NUCLEOTIDE SEQUENCE [LARGE SCALE GENOMIC DNA]</scope>
    <source>
        <strain evidence="3">DSM 11116</strain>
    </source>
</reference>
<organism evidence="2 3">
    <name type="scientific">Hymenobacter gelipurpurascens</name>
    <dbReference type="NCBI Taxonomy" id="89968"/>
    <lineage>
        <taxon>Bacteria</taxon>
        <taxon>Pseudomonadati</taxon>
        <taxon>Bacteroidota</taxon>
        <taxon>Cytophagia</taxon>
        <taxon>Cytophagales</taxon>
        <taxon>Hymenobacteraceae</taxon>
        <taxon>Hymenobacter</taxon>
    </lineage>
</organism>
<sequence length="306" mass="33885">MKQLLLLCLSLFLQVKSLAQQPQVTGRVFDDKTGLGLPGVTVLQQGTSNGISSEFDGRFTLSLEAGTDSVMLQVSSIGYQSQELRVAAGSNIVVRLLESPGLYYCDLCVLPKLATGLSSGLLYTPVGGSIQVFGEGLFGKPVSATVNYRTNLSRNHALTTTLSLPPLFPRKRLHFRENLVFQRLRIAATDLDFSSYLATADVGFYRIGGVRLPDLLVGVGYGRYRSTGLHETRLNSRAGYCMGVRGEFLPDSFGLTGYALATRWPGYWQLRGQLMYSFNIHYKIGVEFQVLRSYKEVSVILNRFFY</sequence>
<feature type="signal peptide" evidence="1">
    <location>
        <begin position="1"/>
        <end position="19"/>
    </location>
</feature>
<proteinExistence type="predicted"/>
<keyword evidence="3" id="KW-1185">Reference proteome</keyword>
<feature type="chain" id="PRO_5012894442" evidence="1">
    <location>
        <begin position="20"/>
        <end position="306"/>
    </location>
</feature>
<dbReference type="RefSeq" id="WP_088843235.1">
    <property type="nucleotide sequence ID" value="NZ_FYEW01000001.1"/>
</dbReference>
<gene>
    <name evidence="2" type="ORF">SAMN06265337_1979</name>
</gene>
<evidence type="ECO:0000256" key="1">
    <source>
        <dbReference type="SAM" id="SignalP"/>
    </source>
</evidence>
<dbReference type="InterPro" id="IPR008969">
    <property type="entry name" value="CarboxyPept-like_regulatory"/>
</dbReference>
<dbReference type="AlphaFoldDB" id="A0A212TNA3"/>